<keyword evidence="2" id="KW-1185">Reference proteome</keyword>
<dbReference type="Proteomes" id="UP000070544">
    <property type="component" value="Unassembled WGS sequence"/>
</dbReference>
<proteinExistence type="predicted"/>
<dbReference type="AlphaFoldDB" id="A0A139ABF1"/>
<reference evidence="1 2" key="1">
    <citation type="journal article" date="2015" name="Genome Biol. Evol.">
        <title>Phylogenomic analyses indicate that early fungi evolved digesting cell walls of algal ancestors of land plants.</title>
        <authorList>
            <person name="Chang Y."/>
            <person name="Wang S."/>
            <person name="Sekimoto S."/>
            <person name="Aerts A.L."/>
            <person name="Choi C."/>
            <person name="Clum A."/>
            <person name="LaButti K.M."/>
            <person name="Lindquist E.A."/>
            <person name="Yee Ngan C."/>
            <person name="Ohm R.A."/>
            <person name="Salamov A.A."/>
            <person name="Grigoriev I.V."/>
            <person name="Spatafora J.W."/>
            <person name="Berbee M.L."/>
        </authorList>
    </citation>
    <scope>NUCLEOTIDE SEQUENCE [LARGE SCALE GENOMIC DNA]</scope>
    <source>
        <strain evidence="1 2">JEL478</strain>
    </source>
</reference>
<dbReference type="SUPFAM" id="SSF81383">
    <property type="entry name" value="F-box domain"/>
    <property type="match status" value="1"/>
</dbReference>
<evidence type="ECO:0000313" key="2">
    <source>
        <dbReference type="Proteomes" id="UP000070544"/>
    </source>
</evidence>
<dbReference type="InterPro" id="IPR036047">
    <property type="entry name" value="F-box-like_dom_sf"/>
</dbReference>
<sequence>MWCRKYSIDIKMQLSGIPLETLKAITWLLPVRAIVRPSSTSRALHAIVAIPSIWERLDFSDITPGLTDQEYTSCLSQISRWIAPSPRCDARMAQPYVANGMVEIIFDGTRVTSWTAIAAMHLPRIRRLSFRGCELDFQPLTTLMESYTITLPRRPDHSEEHSALEIIEFDPDTVRSSTPFFAQFLLLLRRIYPNLKFRPGICDRCWKRISAAYDAHDHQKMEY</sequence>
<evidence type="ECO:0008006" key="3">
    <source>
        <dbReference type="Google" id="ProtNLM"/>
    </source>
</evidence>
<gene>
    <name evidence="1" type="ORF">M427DRAFT_355208</name>
</gene>
<accession>A0A139ABF1</accession>
<dbReference type="EMBL" id="KQ965771">
    <property type="protein sequence ID" value="KXS14152.1"/>
    <property type="molecule type" value="Genomic_DNA"/>
</dbReference>
<organism evidence="1 2">
    <name type="scientific">Gonapodya prolifera (strain JEL478)</name>
    <name type="common">Monoblepharis prolifera</name>
    <dbReference type="NCBI Taxonomy" id="1344416"/>
    <lineage>
        <taxon>Eukaryota</taxon>
        <taxon>Fungi</taxon>
        <taxon>Fungi incertae sedis</taxon>
        <taxon>Chytridiomycota</taxon>
        <taxon>Chytridiomycota incertae sedis</taxon>
        <taxon>Monoblepharidomycetes</taxon>
        <taxon>Monoblepharidales</taxon>
        <taxon>Gonapodyaceae</taxon>
        <taxon>Gonapodya</taxon>
    </lineage>
</organism>
<protein>
    <recommendedName>
        <fullName evidence="3">F-box domain-containing protein</fullName>
    </recommendedName>
</protein>
<name>A0A139ABF1_GONPJ</name>
<evidence type="ECO:0000313" key="1">
    <source>
        <dbReference type="EMBL" id="KXS14152.1"/>
    </source>
</evidence>